<dbReference type="EMBL" id="JAHXPT010000016">
    <property type="protein sequence ID" value="MBW6411593.1"/>
    <property type="molecule type" value="Genomic_DNA"/>
</dbReference>
<organism evidence="5 6">
    <name type="scientific">Clostridium weizhouense</name>
    <dbReference type="NCBI Taxonomy" id="2859781"/>
    <lineage>
        <taxon>Bacteria</taxon>
        <taxon>Bacillati</taxon>
        <taxon>Bacillota</taxon>
        <taxon>Clostridia</taxon>
        <taxon>Eubacteriales</taxon>
        <taxon>Clostridiaceae</taxon>
        <taxon>Clostridium</taxon>
    </lineage>
</organism>
<feature type="domain" description="ABC transporter" evidence="4">
    <location>
        <begin position="4"/>
        <end position="230"/>
    </location>
</feature>
<evidence type="ECO:0000256" key="2">
    <source>
        <dbReference type="ARBA" id="ARBA00022741"/>
    </source>
</evidence>
<keyword evidence="1" id="KW-0813">Transport</keyword>
<evidence type="ECO:0000313" key="6">
    <source>
        <dbReference type="Proteomes" id="UP001519921"/>
    </source>
</evidence>
<evidence type="ECO:0000313" key="5">
    <source>
        <dbReference type="EMBL" id="MBW6411593.1"/>
    </source>
</evidence>
<accession>A0ABS7ASD8</accession>
<comment type="caution">
    <text evidence="5">The sequence shown here is derived from an EMBL/GenBank/DDBJ whole genome shotgun (WGS) entry which is preliminary data.</text>
</comment>
<dbReference type="InterPro" id="IPR017871">
    <property type="entry name" value="ABC_transporter-like_CS"/>
</dbReference>
<dbReference type="InterPro" id="IPR027417">
    <property type="entry name" value="P-loop_NTPase"/>
</dbReference>
<dbReference type="RefSeq" id="WP_219781059.1">
    <property type="nucleotide sequence ID" value="NZ_JAHXPT010000016.1"/>
</dbReference>
<dbReference type="Pfam" id="PF00005">
    <property type="entry name" value="ABC_tran"/>
    <property type="match status" value="1"/>
</dbReference>
<name>A0ABS7ASD8_9CLOT</name>
<dbReference type="PROSITE" id="PS50893">
    <property type="entry name" value="ABC_TRANSPORTER_2"/>
    <property type="match status" value="1"/>
</dbReference>
<keyword evidence="2" id="KW-0547">Nucleotide-binding</keyword>
<dbReference type="SUPFAM" id="SSF52540">
    <property type="entry name" value="P-loop containing nucleoside triphosphate hydrolases"/>
    <property type="match status" value="1"/>
</dbReference>
<evidence type="ECO:0000256" key="3">
    <source>
        <dbReference type="ARBA" id="ARBA00022840"/>
    </source>
</evidence>
<dbReference type="InterPro" id="IPR003593">
    <property type="entry name" value="AAA+_ATPase"/>
</dbReference>
<dbReference type="CDD" id="cd03255">
    <property type="entry name" value="ABC_MJ0796_LolCDE_FtsE"/>
    <property type="match status" value="1"/>
</dbReference>
<dbReference type="InterPro" id="IPR017911">
    <property type="entry name" value="MacB-like_ATP-bd"/>
</dbReference>
<dbReference type="Gene3D" id="3.40.50.300">
    <property type="entry name" value="P-loop containing nucleotide triphosphate hydrolases"/>
    <property type="match status" value="1"/>
</dbReference>
<sequence>MEILRVDNLTKIYGEGDNKVEALKNINLSINKGEFVAIIGASGSGKSTLLHLLGGLDRPTSGKVIIDEKSIFDYKDEELSIFRRRKVGFIFQFFNLIPILDVEENIELPVILDNEKVDKDYLDEIIKILNLQDRRTHLPSELSGGQQQRVSIGRALINKPSIILADEPTGNLDSKNTREVIELLKFTARKFNQTLILITHDTNIASMADRVITIEDGTIIEDRSLSSNKG</sequence>
<dbReference type="InterPro" id="IPR015854">
    <property type="entry name" value="ABC_transpr_LolD-like"/>
</dbReference>
<reference evidence="5 6" key="1">
    <citation type="submission" date="2021-07" db="EMBL/GenBank/DDBJ databases">
        <title>Clostridium weizhouense sp. nov., an anaerobic bacterium isolated from activated sludge of Petroleum wastewater.</title>
        <authorList>
            <person name="Li Q."/>
        </authorList>
    </citation>
    <scope>NUCLEOTIDE SEQUENCE [LARGE SCALE GENOMIC DNA]</scope>
    <source>
        <strain evidence="5 6">YB-6</strain>
    </source>
</reference>
<dbReference type="PANTHER" id="PTHR24220:SF86">
    <property type="entry name" value="ABC TRANSPORTER ABCH.1"/>
    <property type="match status" value="1"/>
</dbReference>
<dbReference type="InterPro" id="IPR003439">
    <property type="entry name" value="ABC_transporter-like_ATP-bd"/>
</dbReference>
<evidence type="ECO:0000256" key="1">
    <source>
        <dbReference type="ARBA" id="ARBA00022448"/>
    </source>
</evidence>
<proteinExistence type="predicted"/>
<dbReference type="GO" id="GO:0005524">
    <property type="term" value="F:ATP binding"/>
    <property type="evidence" value="ECO:0007669"/>
    <property type="project" value="UniProtKB-KW"/>
</dbReference>
<evidence type="ECO:0000259" key="4">
    <source>
        <dbReference type="PROSITE" id="PS50893"/>
    </source>
</evidence>
<gene>
    <name evidence="5" type="ORF">KYD98_16020</name>
</gene>
<keyword evidence="3 5" id="KW-0067">ATP-binding</keyword>
<dbReference type="PROSITE" id="PS00211">
    <property type="entry name" value="ABC_TRANSPORTER_1"/>
    <property type="match status" value="1"/>
</dbReference>
<dbReference type="SMART" id="SM00382">
    <property type="entry name" value="AAA"/>
    <property type="match status" value="1"/>
</dbReference>
<keyword evidence="6" id="KW-1185">Reference proteome</keyword>
<dbReference type="Proteomes" id="UP001519921">
    <property type="component" value="Unassembled WGS sequence"/>
</dbReference>
<protein>
    <submittedName>
        <fullName evidence="5">ABC transporter ATP-binding protein</fullName>
    </submittedName>
</protein>
<dbReference type="PANTHER" id="PTHR24220">
    <property type="entry name" value="IMPORT ATP-BINDING PROTEIN"/>
    <property type="match status" value="1"/>
</dbReference>